<dbReference type="InterPro" id="IPR003953">
    <property type="entry name" value="FAD-dep_OxRdtase_2_FAD-bd"/>
</dbReference>
<keyword evidence="9" id="KW-1185">Reference proteome</keyword>
<dbReference type="NCBIfam" id="NF005064">
    <property type="entry name" value="PRK06481.1"/>
    <property type="match status" value="1"/>
</dbReference>
<evidence type="ECO:0000313" key="8">
    <source>
        <dbReference type="EMBL" id="MFB9768472.1"/>
    </source>
</evidence>
<dbReference type="NCBIfam" id="TIGR01813">
    <property type="entry name" value="flavo_cyto_c"/>
    <property type="match status" value="1"/>
</dbReference>
<evidence type="ECO:0000256" key="4">
    <source>
        <dbReference type="ARBA" id="ARBA00023002"/>
    </source>
</evidence>
<dbReference type="Gene3D" id="3.50.50.60">
    <property type="entry name" value="FAD/NAD(P)-binding domain"/>
    <property type="match status" value="1"/>
</dbReference>
<comment type="cofactor">
    <cofactor evidence="1">
        <name>FAD</name>
        <dbReference type="ChEBI" id="CHEBI:57692"/>
    </cofactor>
</comment>
<dbReference type="Gene3D" id="3.90.700.10">
    <property type="entry name" value="Succinate dehydrogenase/fumarate reductase flavoprotein, catalytic domain"/>
    <property type="match status" value="1"/>
</dbReference>
<feature type="region of interest" description="Disordered" evidence="6">
    <location>
        <begin position="22"/>
        <end position="52"/>
    </location>
</feature>
<evidence type="ECO:0000256" key="2">
    <source>
        <dbReference type="ARBA" id="ARBA00022630"/>
    </source>
</evidence>
<dbReference type="InterPro" id="IPR050315">
    <property type="entry name" value="FAD-oxidoreductase_2"/>
</dbReference>
<evidence type="ECO:0000256" key="3">
    <source>
        <dbReference type="ARBA" id="ARBA00022827"/>
    </source>
</evidence>
<dbReference type="InterPro" id="IPR027477">
    <property type="entry name" value="Succ_DH/fumarate_Rdtase_cat_sf"/>
</dbReference>
<comment type="caution">
    <text evidence="8">The sequence shown here is derived from an EMBL/GenBank/DDBJ whole genome shotgun (WGS) entry which is preliminary data.</text>
</comment>
<dbReference type="Proteomes" id="UP001589691">
    <property type="component" value="Unassembled WGS sequence"/>
</dbReference>
<protein>
    <submittedName>
        <fullName evidence="8">Flavocytochrome c</fullName>
    </submittedName>
</protein>
<dbReference type="Pfam" id="PF00890">
    <property type="entry name" value="FAD_binding_2"/>
    <property type="match status" value="1"/>
</dbReference>
<gene>
    <name evidence="8" type="ORF">ACFFLI_01090</name>
</gene>
<feature type="compositionally biased region" description="Low complexity" evidence="6">
    <location>
        <begin position="24"/>
        <end position="52"/>
    </location>
</feature>
<evidence type="ECO:0000256" key="5">
    <source>
        <dbReference type="RuleBase" id="RU366062"/>
    </source>
</evidence>
<keyword evidence="3 5" id="KW-0274">FAD</keyword>
<dbReference type="PANTHER" id="PTHR43400:SF7">
    <property type="entry name" value="FAD-DEPENDENT OXIDOREDUCTASE 2 FAD BINDING DOMAIN-CONTAINING PROTEIN"/>
    <property type="match status" value="1"/>
</dbReference>
<dbReference type="InterPro" id="IPR010960">
    <property type="entry name" value="Flavocytochrome_c"/>
</dbReference>
<dbReference type="PRINTS" id="PR00411">
    <property type="entry name" value="PNDRDTASEI"/>
</dbReference>
<comment type="similarity">
    <text evidence="5">Belongs to the FAD-dependent oxidoreductase 2 family. FRD/SDH subfamily.</text>
</comment>
<accession>A0ABV5WQT1</accession>
<proteinExistence type="inferred from homology"/>
<dbReference type="SUPFAM" id="SSF56425">
    <property type="entry name" value="Succinate dehydrogenase/fumarate reductase flavoprotein, catalytic domain"/>
    <property type="match status" value="1"/>
</dbReference>
<evidence type="ECO:0000313" key="9">
    <source>
        <dbReference type="Proteomes" id="UP001589691"/>
    </source>
</evidence>
<organism evidence="8 9">
    <name type="scientific">Lactiplantibacillus modestisalitolerans</name>
    <dbReference type="NCBI Taxonomy" id="1457219"/>
    <lineage>
        <taxon>Bacteria</taxon>
        <taxon>Bacillati</taxon>
        <taxon>Bacillota</taxon>
        <taxon>Bacilli</taxon>
        <taxon>Lactobacillales</taxon>
        <taxon>Lactobacillaceae</taxon>
        <taxon>Lactiplantibacillus</taxon>
    </lineage>
</organism>
<feature type="signal peptide" evidence="5">
    <location>
        <begin position="1"/>
        <end position="21"/>
    </location>
</feature>
<feature type="domain" description="FAD-dependent oxidoreductase 2 FAD-binding" evidence="7">
    <location>
        <begin position="65"/>
        <end position="486"/>
    </location>
</feature>
<dbReference type="SUPFAM" id="SSF51905">
    <property type="entry name" value="FAD/NAD(P)-binding domain"/>
    <property type="match status" value="1"/>
</dbReference>
<evidence type="ECO:0000256" key="6">
    <source>
        <dbReference type="SAM" id="MobiDB-lite"/>
    </source>
</evidence>
<reference evidence="8 9" key="1">
    <citation type="submission" date="2024-09" db="EMBL/GenBank/DDBJ databases">
        <authorList>
            <person name="Sun Q."/>
            <person name="Mori K."/>
        </authorList>
    </citation>
    <scope>NUCLEOTIDE SEQUENCE [LARGE SCALE GENOMIC DNA]</scope>
    <source>
        <strain evidence="8 9">TBRC 4576</strain>
    </source>
</reference>
<keyword evidence="5" id="KW-0732">Signal</keyword>
<evidence type="ECO:0000256" key="1">
    <source>
        <dbReference type="ARBA" id="ARBA00001974"/>
    </source>
</evidence>
<evidence type="ECO:0000259" key="7">
    <source>
        <dbReference type="Pfam" id="PF00890"/>
    </source>
</evidence>
<feature type="chain" id="PRO_5044985656" evidence="5">
    <location>
        <begin position="22"/>
        <end position="505"/>
    </location>
</feature>
<keyword evidence="4 5" id="KW-0560">Oxidoreductase</keyword>
<dbReference type="EMBL" id="JBHLZY010000002">
    <property type="protein sequence ID" value="MFB9768472.1"/>
    <property type="molecule type" value="Genomic_DNA"/>
</dbReference>
<dbReference type="PROSITE" id="PS51257">
    <property type="entry name" value="PROKAR_LIPOPROTEIN"/>
    <property type="match status" value="1"/>
</dbReference>
<sequence>MRRFTTIAASLAMVIAGLSGCGNSTSSQKKSSSSSSSSAKKTTAVTTSASKTTYTSPSELKSKYDVIIVGAGGAGMSAALSAKQHGLKPVILEKMPTAGGNTLKASSGMNASETKIQKKDGIKDSNQAFYDETLKGGHGTNDKAMLRFFVDHSASAIDWLDGMGIKLNNLTISGGMTVKRTHRPQDGSAVGGYLVSGLLRNVKKQNIPVFVNSDVTKVNLKNGQVAGVKVKIDQDQTKTIQSKAVVVTTGGYGASKQLIKKYRPDLANYVTTNQKGSTGDGLKLVTDAGGYLVDMDKIQIHPTVHQKPAYLIGEATRGEGGILVNESGKRFVNELKTRDLVSAAINQQPGKDAYVVFDSDVKNRVGSIKQYQKLGFVKSADSWKALAKKINVPADQLDQTVTRWNQNVKNKKDADFQRTTGMDNPLNGKCYAIKIAPGIHYTMGGVKVNPKTEVLTKAGQTVPGLFAAGELTGGLHGSNRIGGNSVAEIVIFGRQAGDQVASYLK</sequence>
<dbReference type="PRINTS" id="PR00368">
    <property type="entry name" value="FADPNR"/>
</dbReference>
<dbReference type="InterPro" id="IPR036188">
    <property type="entry name" value="FAD/NAD-bd_sf"/>
</dbReference>
<keyword evidence="2 5" id="KW-0285">Flavoprotein</keyword>
<dbReference type="PANTHER" id="PTHR43400">
    <property type="entry name" value="FUMARATE REDUCTASE"/>
    <property type="match status" value="1"/>
</dbReference>
<name>A0ABV5WQT1_9LACO</name>
<dbReference type="RefSeq" id="WP_225424441.1">
    <property type="nucleotide sequence ID" value="NZ_BJEA01000018.1"/>
</dbReference>